<proteinExistence type="predicted"/>
<name>A0ABR1PYC2_9PEZI</name>
<dbReference type="GeneID" id="92081047"/>
<sequence>MVSSDQPSNGYCHAHEHALVSPICCVDPPPDQTDQVESNSTPEPVIALNVREAEIEHTFFVHADLLTTSKYFQDMFVANPGLTEHTLPPGPDVKTVGNYVSILYTHTHTHVRPLGLTASDGRTTLSHIISLARVYRLTSKLCLDHGWVMNSVYNAAKDLLQNVELAWGPGEAGQTISQLQSAFVEWSADYGRWTTSRNIVRMIVETFASTCPEIVFEMHTELLDRKLLDAIALRLMRLTRKLETEIIHKISTTPGAAVHKVAPEPSIATATAGPSTLQPTTNTNVFPPIAASPELPARQRRRHARSVSMSCANDENRHNRYDPSSFR</sequence>
<evidence type="ECO:0000256" key="1">
    <source>
        <dbReference type="SAM" id="MobiDB-lite"/>
    </source>
</evidence>
<dbReference type="RefSeq" id="XP_066694681.1">
    <property type="nucleotide sequence ID" value="XM_066847985.1"/>
</dbReference>
<reference evidence="2 3" key="1">
    <citation type="submission" date="2023-01" db="EMBL/GenBank/DDBJ databases">
        <title>Analysis of 21 Apiospora genomes using comparative genomics revels a genus with tremendous synthesis potential of carbohydrate active enzymes and secondary metabolites.</title>
        <authorList>
            <person name="Sorensen T."/>
        </authorList>
    </citation>
    <scope>NUCLEOTIDE SEQUENCE [LARGE SCALE GENOMIC DNA]</scope>
    <source>
        <strain evidence="2 3">CBS 24483</strain>
    </source>
</reference>
<dbReference type="EMBL" id="JAQQWE010000008">
    <property type="protein sequence ID" value="KAK7942650.1"/>
    <property type="molecule type" value="Genomic_DNA"/>
</dbReference>
<dbReference type="Proteomes" id="UP001391051">
    <property type="component" value="Unassembled WGS sequence"/>
</dbReference>
<evidence type="ECO:0008006" key="4">
    <source>
        <dbReference type="Google" id="ProtNLM"/>
    </source>
</evidence>
<accession>A0ABR1PYC2</accession>
<evidence type="ECO:0000313" key="2">
    <source>
        <dbReference type="EMBL" id="KAK7942650.1"/>
    </source>
</evidence>
<protein>
    <recommendedName>
        <fullName evidence="4">BTB domain-containing protein</fullName>
    </recommendedName>
</protein>
<comment type="caution">
    <text evidence="2">The sequence shown here is derived from an EMBL/GenBank/DDBJ whole genome shotgun (WGS) entry which is preliminary data.</text>
</comment>
<evidence type="ECO:0000313" key="3">
    <source>
        <dbReference type="Proteomes" id="UP001391051"/>
    </source>
</evidence>
<feature type="region of interest" description="Disordered" evidence="1">
    <location>
        <begin position="268"/>
        <end position="327"/>
    </location>
</feature>
<keyword evidence="3" id="KW-1185">Reference proteome</keyword>
<feature type="compositionally biased region" description="Polar residues" evidence="1">
    <location>
        <begin position="268"/>
        <end position="285"/>
    </location>
</feature>
<organism evidence="2 3">
    <name type="scientific">Apiospora aurea</name>
    <dbReference type="NCBI Taxonomy" id="335848"/>
    <lineage>
        <taxon>Eukaryota</taxon>
        <taxon>Fungi</taxon>
        <taxon>Dikarya</taxon>
        <taxon>Ascomycota</taxon>
        <taxon>Pezizomycotina</taxon>
        <taxon>Sordariomycetes</taxon>
        <taxon>Xylariomycetidae</taxon>
        <taxon>Amphisphaeriales</taxon>
        <taxon>Apiosporaceae</taxon>
        <taxon>Apiospora</taxon>
    </lineage>
</organism>
<gene>
    <name evidence="2" type="ORF">PG986_011763</name>
</gene>